<feature type="transmembrane region" description="Helical" evidence="9">
    <location>
        <begin position="79"/>
        <end position="103"/>
    </location>
</feature>
<dbReference type="Gene3D" id="1.20.1250.20">
    <property type="entry name" value="MFS general substrate transporter like domains"/>
    <property type="match status" value="1"/>
</dbReference>
<feature type="transmembrane region" description="Helical" evidence="9">
    <location>
        <begin position="137"/>
        <end position="156"/>
    </location>
</feature>
<dbReference type="InterPro" id="IPR005828">
    <property type="entry name" value="MFS_sugar_transport-like"/>
</dbReference>
<dbReference type="PROSITE" id="PS00217">
    <property type="entry name" value="SUGAR_TRANSPORT_2"/>
    <property type="match status" value="1"/>
</dbReference>
<dbReference type="Pfam" id="PF00083">
    <property type="entry name" value="Sugar_tr"/>
    <property type="match status" value="1"/>
</dbReference>
<evidence type="ECO:0000256" key="9">
    <source>
        <dbReference type="SAM" id="Phobius"/>
    </source>
</evidence>
<dbReference type="GO" id="GO:0005886">
    <property type="term" value="C:plasma membrane"/>
    <property type="evidence" value="ECO:0007669"/>
    <property type="project" value="UniProtKB-SubCell"/>
</dbReference>
<dbReference type="FunFam" id="1.20.1250.20:FF:000055">
    <property type="entry name" value="Facilitated trehalose transporter Tret1-2 homolog"/>
    <property type="match status" value="1"/>
</dbReference>
<feature type="domain" description="Major facilitator superfamily (MFS) profile" evidence="10">
    <location>
        <begin position="9"/>
        <end position="429"/>
    </location>
</feature>
<dbReference type="KEGG" id="dnv:108653050"/>
<feature type="transmembrane region" description="Helical" evidence="9">
    <location>
        <begin position="374"/>
        <end position="394"/>
    </location>
</feature>
<evidence type="ECO:0000256" key="3">
    <source>
        <dbReference type="ARBA" id="ARBA00022692"/>
    </source>
</evidence>
<dbReference type="AlphaFoldDB" id="A0A484BK64"/>
<dbReference type="PRINTS" id="PR00171">
    <property type="entry name" value="SUGRTRNSPORT"/>
</dbReference>
<dbReference type="OMA" id="KRFRGAM"/>
<feature type="transmembrane region" description="Helical" evidence="9">
    <location>
        <begin position="244"/>
        <end position="265"/>
    </location>
</feature>
<comment type="similarity">
    <text evidence="7">Belongs to the major facilitator superfamily. Sugar transporter (TC 2.A.1.1) family. Trehalose transporter subfamily.</text>
</comment>
<feature type="transmembrane region" description="Helical" evidence="9">
    <location>
        <begin position="162"/>
        <end position="183"/>
    </location>
</feature>
<dbReference type="PROSITE" id="PS50850">
    <property type="entry name" value="MFS"/>
    <property type="match status" value="1"/>
</dbReference>
<dbReference type="PANTHER" id="PTHR48021">
    <property type="match status" value="1"/>
</dbReference>
<evidence type="ECO:0000256" key="6">
    <source>
        <dbReference type="ARBA" id="ARBA00023180"/>
    </source>
</evidence>
<feature type="transmembrane region" description="Helical" evidence="9">
    <location>
        <begin position="406"/>
        <end position="424"/>
    </location>
</feature>
<feature type="transmembrane region" description="Helical" evidence="9">
    <location>
        <begin position="109"/>
        <end position="125"/>
    </location>
</feature>
<organism evidence="11 12">
    <name type="scientific">Drosophila navojoa</name>
    <name type="common">Fruit fly</name>
    <dbReference type="NCBI Taxonomy" id="7232"/>
    <lineage>
        <taxon>Eukaryota</taxon>
        <taxon>Metazoa</taxon>
        <taxon>Ecdysozoa</taxon>
        <taxon>Arthropoda</taxon>
        <taxon>Hexapoda</taxon>
        <taxon>Insecta</taxon>
        <taxon>Pterygota</taxon>
        <taxon>Neoptera</taxon>
        <taxon>Endopterygota</taxon>
        <taxon>Diptera</taxon>
        <taxon>Brachycera</taxon>
        <taxon>Muscomorpha</taxon>
        <taxon>Ephydroidea</taxon>
        <taxon>Drosophilidae</taxon>
        <taxon>Drosophila</taxon>
    </lineage>
</organism>
<dbReference type="PANTHER" id="PTHR48021:SF1">
    <property type="entry name" value="GH07001P-RELATED"/>
    <property type="match status" value="1"/>
</dbReference>
<evidence type="ECO:0000256" key="1">
    <source>
        <dbReference type="ARBA" id="ARBA00004651"/>
    </source>
</evidence>
<dbReference type="InterPro" id="IPR003663">
    <property type="entry name" value="Sugar/inositol_transpt"/>
</dbReference>
<evidence type="ECO:0000313" key="12">
    <source>
        <dbReference type="Proteomes" id="UP000295192"/>
    </source>
</evidence>
<comment type="caution">
    <text evidence="11">The sequence shown here is derived from an EMBL/GenBank/DDBJ whole genome shotgun (WGS) entry which is preliminary data.</text>
</comment>
<keyword evidence="3 9" id="KW-0812">Transmembrane</keyword>
<evidence type="ECO:0000256" key="2">
    <source>
        <dbReference type="ARBA" id="ARBA00022475"/>
    </source>
</evidence>
<name>A0A484BK64_DRONA</name>
<dbReference type="OrthoDB" id="6612291at2759"/>
<dbReference type="GO" id="GO:0051119">
    <property type="term" value="F:sugar transmembrane transporter activity"/>
    <property type="evidence" value="ECO:0007669"/>
    <property type="project" value="InterPro"/>
</dbReference>
<accession>A0A484BK64</accession>
<evidence type="ECO:0000256" key="7">
    <source>
        <dbReference type="ARBA" id="ARBA00024348"/>
    </source>
</evidence>
<comment type="subcellular location">
    <subcellularLocation>
        <location evidence="1">Cell membrane</location>
        <topology evidence="1">Multi-pass membrane protein</topology>
    </subcellularLocation>
</comment>
<dbReference type="CDD" id="cd17358">
    <property type="entry name" value="MFS_GLUT6_8_Class3_like"/>
    <property type="match status" value="1"/>
</dbReference>
<feature type="transmembrane region" description="Helical" evidence="9">
    <location>
        <begin position="308"/>
        <end position="330"/>
    </location>
</feature>
<dbReference type="InterPro" id="IPR044775">
    <property type="entry name" value="MFS_ERD6/Tret1-like"/>
</dbReference>
<evidence type="ECO:0000256" key="5">
    <source>
        <dbReference type="ARBA" id="ARBA00023136"/>
    </source>
</evidence>
<keyword evidence="4 9" id="KW-1133">Transmembrane helix</keyword>
<dbReference type="Proteomes" id="UP000295192">
    <property type="component" value="Unassembled WGS sequence"/>
</dbReference>
<keyword evidence="8" id="KW-0813">Transport</keyword>
<dbReference type="InterPro" id="IPR005829">
    <property type="entry name" value="Sugar_transporter_CS"/>
</dbReference>
<dbReference type="InterPro" id="IPR036259">
    <property type="entry name" value="MFS_trans_sf"/>
</dbReference>
<sequence length="445" mass="48655">MGLKRQYIAGIIGSMGALCLGMALGWSGPAQMLISKGKGYKRFKPSDDEFSWMAALVPLGAACTCLPVAFLSGVCGRKIVMLAVVVPLLLGWILITAATHVIMAQVGRFLTGASVGVYCVLVPIYNTEISEVASRGIMGCFYQLWLTIGILTSYIVGGYVSLMVFNIFSTIMPAVYFLLFIWMPESPAYYVQKGKLDKAEKTLYWLRGKDADISADLSAMAAETKKEKVNMHDGMCRKTTRKGLGISITLLALQQFIGINAVAFYTTTLFEDAGTGLPSEVCTIIIGIVGCVAVIPSILFIDRGGRRIFLFVAAAVMCVSHFLLGVYFHWLMHKNVGWLSILVVCIFVFAFSMAFGPVPWLIMAELFAEDVKPLCGAIVGTLTWIFGFLVTKFFPECLNHMGPAATFWMFSGVALLAFLFIFVVPETKGKTLDQIQTELQGKPKN</sequence>
<protein>
    <recommendedName>
        <fullName evidence="10">Major facilitator superfamily (MFS) profile domain-containing protein</fullName>
    </recommendedName>
</protein>
<evidence type="ECO:0000259" key="10">
    <source>
        <dbReference type="PROSITE" id="PS50850"/>
    </source>
</evidence>
<feature type="transmembrane region" description="Helical" evidence="9">
    <location>
        <begin position="277"/>
        <end position="301"/>
    </location>
</feature>
<dbReference type="STRING" id="7232.A0A484BK64"/>
<evidence type="ECO:0000256" key="8">
    <source>
        <dbReference type="RuleBase" id="RU003346"/>
    </source>
</evidence>
<dbReference type="InterPro" id="IPR020846">
    <property type="entry name" value="MFS_dom"/>
</dbReference>
<dbReference type="EMBL" id="LSRL02000026">
    <property type="protein sequence ID" value="TDG49173.1"/>
    <property type="molecule type" value="Genomic_DNA"/>
</dbReference>
<evidence type="ECO:0000256" key="4">
    <source>
        <dbReference type="ARBA" id="ARBA00022989"/>
    </source>
</evidence>
<feature type="transmembrane region" description="Helical" evidence="9">
    <location>
        <begin position="50"/>
        <end position="72"/>
    </location>
</feature>
<feature type="transmembrane region" description="Helical" evidence="9">
    <location>
        <begin position="336"/>
        <end position="362"/>
    </location>
</feature>
<keyword evidence="2" id="KW-1003">Cell membrane</keyword>
<dbReference type="InterPro" id="IPR050549">
    <property type="entry name" value="MFS_Trehalose_Transporter"/>
</dbReference>
<keyword evidence="5 9" id="KW-0472">Membrane</keyword>
<keyword evidence="12" id="KW-1185">Reference proteome</keyword>
<feature type="transmembrane region" description="Helical" evidence="9">
    <location>
        <begin position="7"/>
        <end position="30"/>
    </location>
</feature>
<evidence type="ECO:0000313" key="11">
    <source>
        <dbReference type="EMBL" id="TDG49173.1"/>
    </source>
</evidence>
<keyword evidence="6" id="KW-0325">Glycoprotein</keyword>
<gene>
    <name evidence="11" type="ORF">AWZ03_004473</name>
</gene>
<proteinExistence type="inferred from homology"/>
<dbReference type="SUPFAM" id="SSF103473">
    <property type="entry name" value="MFS general substrate transporter"/>
    <property type="match status" value="1"/>
</dbReference>
<reference evidence="11 12" key="1">
    <citation type="journal article" date="2019" name="J. Hered.">
        <title>An Improved Genome Assembly for Drosophila navojoa, the Basal Species in the mojavensis Cluster.</title>
        <authorList>
            <person name="Vanderlinde T."/>
            <person name="Dupim E.G."/>
            <person name="Nazario-Yepiz N.O."/>
            <person name="Carvalho A.B."/>
        </authorList>
    </citation>
    <scope>NUCLEOTIDE SEQUENCE [LARGE SCALE GENOMIC DNA]</scope>
    <source>
        <strain evidence="11">Navoj_Jal97</strain>
        <tissue evidence="11">Whole organism</tissue>
    </source>
</reference>
<dbReference type="NCBIfam" id="TIGR00879">
    <property type="entry name" value="SP"/>
    <property type="match status" value="1"/>
</dbReference>